<dbReference type="EMBL" id="MHIF01000044">
    <property type="protein sequence ID" value="OGY47325.1"/>
    <property type="molecule type" value="Genomic_DNA"/>
</dbReference>
<sequence>MKDLRELTAEEKTREIRPGVFFKAASSMALKPDGFPVLVKPTGGVFQGYFPCKVLGPCSSGKVTVQGNRACHVDNVWTLLSTEEAAMIAENLTKVKIDQLEFLNF</sequence>
<name>A0A1G1Y4S7_9BACT</name>
<evidence type="ECO:0000313" key="2">
    <source>
        <dbReference type="Proteomes" id="UP000178432"/>
    </source>
</evidence>
<dbReference type="Proteomes" id="UP000178432">
    <property type="component" value="Unassembled WGS sequence"/>
</dbReference>
<accession>A0A1G1Y4S7</accession>
<gene>
    <name evidence="1" type="ORF">A2663_00545</name>
</gene>
<evidence type="ECO:0000313" key="1">
    <source>
        <dbReference type="EMBL" id="OGY47325.1"/>
    </source>
</evidence>
<dbReference type="AlphaFoldDB" id="A0A1G1Y4S7"/>
<proteinExistence type="predicted"/>
<protein>
    <submittedName>
        <fullName evidence="1">Uncharacterized protein</fullName>
    </submittedName>
</protein>
<comment type="caution">
    <text evidence="1">The sequence shown here is derived from an EMBL/GenBank/DDBJ whole genome shotgun (WGS) entry which is preliminary data.</text>
</comment>
<reference evidence="1 2" key="1">
    <citation type="journal article" date="2016" name="Nat. Commun.">
        <title>Thousands of microbial genomes shed light on interconnected biogeochemical processes in an aquifer system.</title>
        <authorList>
            <person name="Anantharaman K."/>
            <person name="Brown C.T."/>
            <person name="Hug L.A."/>
            <person name="Sharon I."/>
            <person name="Castelle C.J."/>
            <person name="Probst A.J."/>
            <person name="Thomas B.C."/>
            <person name="Singh A."/>
            <person name="Wilkins M.J."/>
            <person name="Karaoz U."/>
            <person name="Brodie E.L."/>
            <person name="Williams K.H."/>
            <person name="Hubbard S.S."/>
            <person name="Banfield J.F."/>
        </authorList>
    </citation>
    <scope>NUCLEOTIDE SEQUENCE [LARGE SCALE GENOMIC DNA]</scope>
</reference>
<organism evidence="1 2">
    <name type="scientific">Candidatus Buchananbacteria bacterium RIFCSPHIGHO2_01_FULL_46_12</name>
    <dbReference type="NCBI Taxonomy" id="1797536"/>
    <lineage>
        <taxon>Bacteria</taxon>
        <taxon>Candidatus Buchananiibacteriota</taxon>
    </lineage>
</organism>